<dbReference type="InterPro" id="IPR018247">
    <property type="entry name" value="EF_Hand_1_Ca_BS"/>
</dbReference>
<keyword evidence="1" id="KW-0677">Repeat</keyword>
<dbReference type="InterPro" id="IPR011992">
    <property type="entry name" value="EF-hand-dom_pair"/>
</dbReference>
<dbReference type="FunFam" id="1.10.238.10:FF:000003">
    <property type="entry name" value="Calmodulin A"/>
    <property type="match status" value="1"/>
</dbReference>
<dbReference type="KEGG" id="lpan:LPMP_131040"/>
<sequence>MESLSESELKELKEIFDLVDSDHSGVISLQELRKLMITLHLKPSEQELEEVFEETCSLPSTTNASASSPSSASSLPLQPSPIAAAVTHDGSVASTSSNEIRATARVAGRHGKPGSFPSDEAAVAAAARTVTFPQFAAMMARRMQSDYTAKQLRNAFQLFESPDMPEGFVSAGVLAHALATYGSQKLEKEEIDRLMAAIDPNNTGRVNYYEFVDTVTG</sequence>
<dbReference type="PROSITE" id="PS50222">
    <property type="entry name" value="EF_HAND_2"/>
    <property type="match status" value="1"/>
</dbReference>
<dbReference type="EMBL" id="CP009382">
    <property type="protein sequence ID" value="AIN96532.1"/>
    <property type="molecule type" value="Genomic_DNA"/>
</dbReference>
<feature type="region of interest" description="Disordered" evidence="3">
    <location>
        <begin position="53"/>
        <end position="78"/>
    </location>
</feature>
<dbReference type="VEuPathDB" id="TriTrypDB:LPMP_131040"/>
<dbReference type="InterPro" id="IPR002048">
    <property type="entry name" value="EF_hand_dom"/>
</dbReference>
<feature type="compositionally biased region" description="Low complexity" evidence="3">
    <location>
        <begin position="57"/>
        <end position="78"/>
    </location>
</feature>
<protein>
    <submittedName>
        <fullName evidence="5">Calmodulin, putative</fullName>
    </submittedName>
</protein>
<evidence type="ECO:0000256" key="2">
    <source>
        <dbReference type="ARBA" id="ARBA00022837"/>
    </source>
</evidence>
<evidence type="ECO:0000256" key="1">
    <source>
        <dbReference type="ARBA" id="ARBA00022737"/>
    </source>
</evidence>
<dbReference type="VEuPathDB" id="TriTrypDB:LPAL13_130015000"/>
<dbReference type="PROSITE" id="PS00018">
    <property type="entry name" value="EF_HAND_1"/>
    <property type="match status" value="2"/>
</dbReference>
<evidence type="ECO:0000259" key="4">
    <source>
        <dbReference type="PROSITE" id="PS50222"/>
    </source>
</evidence>
<dbReference type="PANTHER" id="PTHR23049">
    <property type="entry name" value="MYOSIN REGULATORY LIGHT CHAIN 2"/>
    <property type="match status" value="1"/>
</dbReference>
<dbReference type="OrthoDB" id="26525at2759"/>
<dbReference type="Pfam" id="PF13499">
    <property type="entry name" value="EF-hand_7"/>
    <property type="match status" value="2"/>
</dbReference>
<reference evidence="5 6" key="1">
    <citation type="journal article" date="2015" name="Sci. Rep.">
        <title>The genome of Leishmania panamensis: insights into genomics of the L. (Viannia) subgenus.</title>
        <authorList>
            <person name="Llanes A."/>
            <person name="Restrepo C.M."/>
            <person name="Vecchio G.D."/>
            <person name="Anguizola F.J."/>
            <person name="Lleonart R."/>
        </authorList>
    </citation>
    <scope>NUCLEOTIDE SEQUENCE [LARGE SCALE GENOMIC DNA]</scope>
    <source>
        <strain evidence="5 6">MHOM/PA/94/PSC-1</strain>
    </source>
</reference>
<dbReference type="InterPro" id="IPR050403">
    <property type="entry name" value="Myosin_RLC"/>
</dbReference>
<name>A0A088RKI1_LEIPA</name>
<dbReference type="GO" id="GO:0005509">
    <property type="term" value="F:calcium ion binding"/>
    <property type="evidence" value="ECO:0007669"/>
    <property type="project" value="InterPro"/>
</dbReference>
<organism evidence="5 6">
    <name type="scientific">Leishmania panamensis</name>
    <dbReference type="NCBI Taxonomy" id="5679"/>
    <lineage>
        <taxon>Eukaryota</taxon>
        <taxon>Discoba</taxon>
        <taxon>Euglenozoa</taxon>
        <taxon>Kinetoplastea</taxon>
        <taxon>Metakinetoplastina</taxon>
        <taxon>Trypanosomatida</taxon>
        <taxon>Trypanosomatidae</taxon>
        <taxon>Leishmaniinae</taxon>
        <taxon>Leishmania</taxon>
        <taxon>Leishmania guyanensis species complex</taxon>
    </lineage>
</organism>
<dbReference type="Gene3D" id="1.10.238.10">
    <property type="entry name" value="EF-hand"/>
    <property type="match status" value="2"/>
</dbReference>
<feature type="domain" description="EF-hand" evidence="4">
    <location>
        <begin position="7"/>
        <end position="42"/>
    </location>
</feature>
<dbReference type="RefSeq" id="XP_010697185.1">
    <property type="nucleotide sequence ID" value="XM_010698883.1"/>
</dbReference>
<dbReference type="CDD" id="cd00051">
    <property type="entry name" value="EFh"/>
    <property type="match status" value="1"/>
</dbReference>
<dbReference type="GeneID" id="22573214"/>
<keyword evidence="2" id="KW-0106">Calcium</keyword>
<accession>A0A088RKI1</accession>
<dbReference type="SMART" id="SM00054">
    <property type="entry name" value="EFh"/>
    <property type="match status" value="2"/>
</dbReference>
<dbReference type="AlphaFoldDB" id="A0A088RKI1"/>
<evidence type="ECO:0000313" key="5">
    <source>
        <dbReference type="EMBL" id="AIN96532.1"/>
    </source>
</evidence>
<gene>
    <name evidence="5" type="ORF">LPMP_131040</name>
</gene>
<keyword evidence="6" id="KW-1185">Reference proteome</keyword>
<proteinExistence type="predicted"/>
<evidence type="ECO:0000313" key="6">
    <source>
        <dbReference type="Proteomes" id="UP000063063"/>
    </source>
</evidence>
<evidence type="ECO:0000256" key="3">
    <source>
        <dbReference type="SAM" id="MobiDB-lite"/>
    </source>
</evidence>
<dbReference type="eggNOG" id="KOG0027">
    <property type="taxonomic scope" value="Eukaryota"/>
</dbReference>
<dbReference type="Proteomes" id="UP000063063">
    <property type="component" value="Chromosome 13"/>
</dbReference>
<dbReference type="SUPFAM" id="SSF47473">
    <property type="entry name" value="EF-hand"/>
    <property type="match status" value="1"/>
</dbReference>